<comment type="caution">
    <text evidence="1">The sequence shown here is derived from an EMBL/GenBank/DDBJ whole genome shotgun (WGS) entry which is preliminary data.</text>
</comment>
<sequence length="48" mass="5483">MKTLISAYYKSLTISPFDNLSPLALSKNANASFWRIEMISNDNLNFLE</sequence>
<evidence type="ECO:0000313" key="2">
    <source>
        <dbReference type="Proteomes" id="UP001597548"/>
    </source>
</evidence>
<gene>
    <name evidence="1" type="ORF">ACFS29_17865</name>
</gene>
<accession>A0ABW5ZYN2</accession>
<name>A0ABW5ZYN2_9FLAO</name>
<organism evidence="1 2">
    <name type="scientific">Psychroserpens luteus</name>
    <dbReference type="NCBI Taxonomy" id="1434066"/>
    <lineage>
        <taxon>Bacteria</taxon>
        <taxon>Pseudomonadati</taxon>
        <taxon>Bacteroidota</taxon>
        <taxon>Flavobacteriia</taxon>
        <taxon>Flavobacteriales</taxon>
        <taxon>Flavobacteriaceae</taxon>
        <taxon>Psychroserpens</taxon>
    </lineage>
</organism>
<keyword evidence="2" id="KW-1185">Reference proteome</keyword>
<dbReference type="Proteomes" id="UP001597548">
    <property type="component" value="Unassembled WGS sequence"/>
</dbReference>
<reference evidence="2" key="1">
    <citation type="journal article" date="2019" name="Int. J. Syst. Evol. Microbiol.">
        <title>The Global Catalogue of Microorganisms (GCM) 10K type strain sequencing project: providing services to taxonomists for standard genome sequencing and annotation.</title>
        <authorList>
            <consortium name="The Broad Institute Genomics Platform"/>
            <consortium name="The Broad Institute Genome Sequencing Center for Infectious Disease"/>
            <person name="Wu L."/>
            <person name="Ma J."/>
        </authorList>
    </citation>
    <scope>NUCLEOTIDE SEQUENCE [LARGE SCALE GENOMIC DNA]</scope>
    <source>
        <strain evidence="2">KCTC 32514</strain>
    </source>
</reference>
<protein>
    <submittedName>
        <fullName evidence="1">Uncharacterized protein</fullName>
    </submittedName>
</protein>
<dbReference type="RefSeq" id="WP_194509615.1">
    <property type="nucleotide sequence ID" value="NZ_JADILU010000009.1"/>
</dbReference>
<evidence type="ECO:0000313" key="1">
    <source>
        <dbReference type="EMBL" id="MFD2917525.1"/>
    </source>
</evidence>
<proteinExistence type="predicted"/>
<dbReference type="EMBL" id="JBHUOS010000015">
    <property type="protein sequence ID" value="MFD2917525.1"/>
    <property type="molecule type" value="Genomic_DNA"/>
</dbReference>